<dbReference type="CDD" id="cd06433">
    <property type="entry name" value="GT_2_WfgS_like"/>
    <property type="match status" value="1"/>
</dbReference>
<dbReference type="Pfam" id="PF00535">
    <property type="entry name" value="Glycos_transf_2"/>
    <property type="match status" value="1"/>
</dbReference>
<gene>
    <name evidence="2" type="ORF">PSM36_1385</name>
</gene>
<dbReference type="Proteomes" id="UP000187464">
    <property type="component" value="Chromosome I"/>
</dbReference>
<protein>
    <submittedName>
        <fullName evidence="2">WfgS and WfeV</fullName>
    </submittedName>
</protein>
<reference evidence="2 3" key="1">
    <citation type="submission" date="2016-08" db="EMBL/GenBank/DDBJ databases">
        <authorList>
            <person name="Seilhamer J.J."/>
        </authorList>
    </citation>
    <scope>NUCLEOTIDE SEQUENCE [LARGE SCALE GENOMIC DNA]</scope>
    <source>
        <strain evidence="2">M3/6</strain>
    </source>
</reference>
<dbReference type="InterPro" id="IPR001173">
    <property type="entry name" value="Glyco_trans_2-like"/>
</dbReference>
<dbReference type="Gene3D" id="3.90.550.10">
    <property type="entry name" value="Spore Coat Polysaccharide Biosynthesis Protein SpsA, Chain A"/>
    <property type="match status" value="1"/>
</dbReference>
<dbReference type="EMBL" id="LT605205">
    <property type="protein sequence ID" value="SCD20207.1"/>
    <property type="molecule type" value="Genomic_DNA"/>
</dbReference>
<dbReference type="PANTHER" id="PTHR43685:SF2">
    <property type="entry name" value="GLYCOSYLTRANSFERASE 2-LIKE DOMAIN-CONTAINING PROTEIN"/>
    <property type="match status" value="1"/>
</dbReference>
<evidence type="ECO:0000259" key="1">
    <source>
        <dbReference type="Pfam" id="PF00535"/>
    </source>
</evidence>
<dbReference type="InterPro" id="IPR050834">
    <property type="entry name" value="Glycosyltransf_2"/>
</dbReference>
<proteinExistence type="predicted"/>
<dbReference type="AlphaFoldDB" id="A0A1R3T6K3"/>
<keyword evidence="3" id="KW-1185">Reference proteome</keyword>
<dbReference type="RefSeq" id="WP_076932108.1">
    <property type="nucleotide sequence ID" value="NZ_LT605205.1"/>
</dbReference>
<evidence type="ECO:0000313" key="3">
    <source>
        <dbReference type="Proteomes" id="UP000187464"/>
    </source>
</evidence>
<dbReference type="SUPFAM" id="SSF53448">
    <property type="entry name" value="Nucleotide-diphospho-sugar transferases"/>
    <property type="match status" value="1"/>
</dbReference>
<dbReference type="PANTHER" id="PTHR43685">
    <property type="entry name" value="GLYCOSYLTRANSFERASE"/>
    <property type="match status" value="1"/>
</dbReference>
<dbReference type="InterPro" id="IPR029044">
    <property type="entry name" value="Nucleotide-diphossugar_trans"/>
</dbReference>
<evidence type="ECO:0000313" key="2">
    <source>
        <dbReference type="EMBL" id="SCD20207.1"/>
    </source>
</evidence>
<feature type="domain" description="Glycosyltransferase 2-like" evidence="1">
    <location>
        <begin position="4"/>
        <end position="150"/>
    </location>
</feature>
<name>A0A1R3T6K3_9BACT</name>
<accession>A0A1R3T6K3</accession>
<organism evidence="2 3">
    <name type="scientific">Proteiniphilum saccharofermentans</name>
    <dbReference type="NCBI Taxonomy" id="1642647"/>
    <lineage>
        <taxon>Bacteria</taxon>
        <taxon>Pseudomonadati</taxon>
        <taxon>Bacteroidota</taxon>
        <taxon>Bacteroidia</taxon>
        <taxon>Bacteroidales</taxon>
        <taxon>Dysgonomonadaceae</taxon>
        <taxon>Proteiniphilum</taxon>
    </lineage>
</organism>
<dbReference type="KEGG" id="psac:PSM36_1385"/>
<dbReference type="STRING" id="1642647.PSM36_1385"/>
<sequence length="250" mass="28724">MKISIITSTYNSAVTILDTLESVNAQTYPNVEHIIVDGASKDNTLELVTKYGKRVTTIISEPDKGIYDAMNKGIQAATGDVIGILNSDDFFADKDVIAKIANEFLENSELEAVYTNLYYVQQNDPSKIVRHWISGPFKKKSFFKGWHPPHPTLYLRKDVYDKYGLFNLNFPLAADFELMLRFFEKHNIKTKHLPITTIRMRLGGATSKNWENVRKQNFECMEAFRANGFKSPVLYPIYRLLPKLLQFLKK</sequence>